<dbReference type="EMBL" id="CAJPWZ010002057">
    <property type="protein sequence ID" value="CAG2230285.1"/>
    <property type="molecule type" value="Genomic_DNA"/>
</dbReference>
<dbReference type="GO" id="GO:0016757">
    <property type="term" value="F:glycosyltransferase activity"/>
    <property type="evidence" value="ECO:0007669"/>
    <property type="project" value="UniProtKB-KW"/>
</dbReference>
<dbReference type="Pfam" id="PF18738">
    <property type="entry name" value="HEPN_DZIP3"/>
    <property type="match status" value="1"/>
</dbReference>
<keyword evidence="4" id="KW-0520">NAD</keyword>
<evidence type="ECO:0000259" key="6">
    <source>
        <dbReference type="PROSITE" id="PS51154"/>
    </source>
</evidence>
<dbReference type="InterPro" id="IPR002589">
    <property type="entry name" value="Macro_dom"/>
</dbReference>
<dbReference type="Pfam" id="PF01661">
    <property type="entry name" value="Macro"/>
    <property type="match status" value="1"/>
</dbReference>
<evidence type="ECO:0000256" key="4">
    <source>
        <dbReference type="ARBA" id="ARBA00023027"/>
    </source>
</evidence>
<evidence type="ECO:0000256" key="3">
    <source>
        <dbReference type="ARBA" id="ARBA00022679"/>
    </source>
</evidence>
<dbReference type="InterPro" id="IPR052056">
    <property type="entry name" value="Mono-ARTD/PARP"/>
</dbReference>
<accession>A0A8S3TKB6</accession>
<dbReference type="PANTHER" id="PTHR14453:SF67">
    <property type="entry name" value="POLY [ADP-RIBOSE] POLYMERASE"/>
    <property type="match status" value="1"/>
</dbReference>
<dbReference type="GO" id="GO:0005737">
    <property type="term" value="C:cytoplasm"/>
    <property type="evidence" value="ECO:0007669"/>
    <property type="project" value="TreeGrafter"/>
</dbReference>
<protein>
    <recommendedName>
        <fullName evidence="6">Macro domain-containing protein</fullName>
    </recommendedName>
</protein>
<name>A0A8S3TKB6_MYTED</name>
<feature type="domain" description="Macro" evidence="6">
    <location>
        <begin position="1179"/>
        <end position="1367"/>
    </location>
</feature>
<dbReference type="InterPro" id="IPR041249">
    <property type="entry name" value="HEPN_DZIP3"/>
</dbReference>
<dbReference type="SMR" id="A0A8S3TKB6"/>
<dbReference type="SUPFAM" id="SSF52949">
    <property type="entry name" value="Macro domain-like"/>
    <property type="match status" value="1"/>
</dbReference>
<sequence>MHSDEERRLAHMGQIVLHFFPMILRVILTEVNEINQYACRSIQNNRDFKSKLFEDETSIVLTMINNGYSFFNIQLCYKMLRHFEWINPPRKGWGNEIEDADIELADDIERIRQISNTVILMPLHDVSEIIYSSVIQKVKEISVRIARFKKESNKSEDSIYSCEIGNKETLEEDEISTLLNNLRKMHEIKNNPFPCNPVTKGLNRYARLGLLIVNAFPNMYREIVSSNISAKMLYRQIQKNLKQNPRKFDKLTHDERTGLNLLKNGSYGEIDFTTIYKLIRAFAVVDDPNQGWAKTPSASDTEIADDIERMRIIRNKIVHKIKAEVSKVEMNDLFTEITSIASRVDKYLGKQPGAGFEIEVSKYRTCPLDHHLEQKYTQALQEIENMKEQFTFEEVHFYYGNSFQTFVENVKQKLGKPGKKQIVIVLEDIDGDEEKINQLNKMKKELNSSSSLIKFEGAYKGSLVMNILIDESVLITESQLGSALHSFLKQVFHGIDEDFSPEGVINAALVAMEEKLDFEILVEDNGWDTCFSETPEISNSLCLDIMALEKMYVCVTGLDTHNSSEMVFQYFDEVSKQEIILNECVRDVGNPEHAIIVFKNSIDIDTFTKALEPKYMKSDSLIFDVITPPVRLIISSFQNNVTEAMVKDYLVARKKKYSRLHTTEEGLVSVKFTNNEDAVELLESQNVKIGGSDVFISTMYYCMHGASWNHSIHKVRMPAPFKITFDDKYRKSYIADIVTKCNEYLKQHHALFKCDEMCIECTLKEESKNVRKYIHNWTETIETVWKAFCRNNVVKKELQIAPEAKATIVASVNDTFDDSKSKELKVIFSEDDCTAIVLVGPSETVEKYYNSLLAMNLKTVGDLERQRKVHATSMKLQSIEIALMLKELRFDQLKSDIPDIKFEVNGETGTITFSGTEQDITNAKLKLFEVQNNYTSFTVPDLSKGQIVLLSNDVVKSLLYERFQAQNIQAVVNTKNGQLSVCSWHENITEVKTLIEGIVNDELIELCEQDRYGFRTDWERQKEYLISVYDSVVYIDDSIKGKIRVTATNDIFDTEIYEIRKFLRAMSLLKNLHCKDLVKEIKKKYCLQIEFIRKAVFLRGTKKAIANASFELTDGKNKFFESRHVLSAPIKTIKILFPNHCSITLPITITSVENATKTVISVDRDDLRQMYENTRRESLSTDQQKKMSLYRSESVVGEIKKRKLKSLESQKSTTADVVVCSFDPMLDSFGGSAKSIELVEGVQFFDEVNAQRQSLRYGEVAAAKCKRMQCKEVYFTSIPKYNRENEKILRRCIMECLNKASNSKYVSIVFCALGTGNLGYPRDAVAKILYNCVKGFDECNTSLKDVRFLCYMHDTKTVQAFKIEEMKQLREYYPHTGDSTLFHEVDDLPVFKIEDETEKQDILASPGRGNEKRSLITSHIDYQSDEVTRSELSEMEHEQESSPRCYKIESITVNLIKGDIGTQQIDVLVASVRKDLDLKRSGETGKSLYLGLGQEKIQKDITSQYPNGVDIRGFVGAQLTFPVGKCKAVYLTSLDSWKEQKCYKDSNKIEADPKSQLNEKLQKRHIRNIKYKEISRTATVGKLWALAGLYDFLVDSETDAPNTDDQMIVRKQFNRGVRVLTLAYEARLALLTNLKPLFNWCKDENDLNNIEPNVWRQVKASINVQDSFLKSLERDNQMVKSFVEGCFNESETHIFYSPISRSPLNSSDDTTKTSKLKCKSVVNAHINPVRRALVLASVRESVTVVRILTYPFGPIPSALFHDDGTI</sequence>
<dbReference type="PROSITE" id="PS51154">
    <property type="entry name" value="MACRO"/>
    <property type="match status" value="1"/>
</dbReference>
<dbReference type="Proteomes" id="UP000683360">
    <property type="component" value="Unassembled WGS sequence"/>
</dbReference>
<reference evidence="7" key="1">
    <citation type="submission" date="2021-03" db="EMBL/GenBank/DDBJ databases">
        <authorList>
            <person name="Bekaert M."/>
        </authorList>
    </citation>
    <scope>NUCLEOTIDE SEQUENCE</scope>
</reference>
<comment type="subcellular location">
    <subcellularLocation>
        <location evidence="1">Nucleus</location>
    </subcellularLocation>
</comment>
<dbReference type="PANTHER" id="PTHR14453">
    <property type="entry name" value="PARP/ZINC FINGER CCCH TYPE DOMAIN CONTAINING PROTEIN"/>
    <property type="match status" value="1"/>
</dbReference>
<evidence type="ECO:0000256" key="2">
    <source>
        <dbReference type="ARBA" id="ARBA00022676"/>
    </source>
</evidence>
<comment type="caution">
    <text evidence="7">The sequence shown here is derived from an EMBL/GenBank/DDBJ whole genome shotgun (WGS) entry which is preliminary data.</text>
</comment>
<dbReference type="GO" id="GO:0005634">
    <property type="term" value="C:nucleus"/>
    <property type="evidence" value="ECO:0007669"/>
    <property type="project" value="UniProtKB-SubCell"/>
</dbReference>
<organism evidence="7 8">
    <name type="scientific">Mytilus edulis</name>
    <name type="common">Blue mussel</name>
    <dbReference type="NCBI Taxonomy" id="6550"/>
    <lineage>
        <taxon>Eukaryota</taxon>
        <taxon>Metazoa</taxon>
        <taxon>Spiralia</taxon>
        <taxon>Lophotrochozoa</taxon>
        <taxon>Mollusca</taxon>
        <taxon>Bivalvia</taxon>
        <taxon>Autobranchia</taxon>
        <taxon>Pteriomorphia</taxon>
        <taxon>Mytilida</taxon>
        <taxon>Mytiloidea</taxon>
        <taxon>Mytilidae</taxon>
        <taxon>Mytilinae</taxon>
        <taxon>Mytilus</taxon>
    </lineage>
</organism>
<keyword evidence="8" id="KW-1185">Reference proteome</keyword>
<keyword evidence="3" id="KW-0808">Transferase</keyword>
<gene>
    <name evidence="7" type="ORF">MEDL_43137</name>
</gene>
<dbReference type="Gene3D" id="3.40.220.10">
    <property type="entry name" value="Leucine Aminopeptidase, subunit E, domain 1"/>
    <property type="match status" value="1"/>
</dbReference>
<keyword evidence="2" id="KW-0328">Glycosyltransferase</keyword>
<evidence type="ECO:0000256" key="1">
    <source>
        <dbReference type="ARBA" id="ARBA00004123"/>
    </source>
</evidence>
<evidence type="ECO:0000313" key="8">
    <source>
        <dbReference type="Proteomes" id="UP000683360"/>
    </source>
</evidence>
<evidence type="ECO:0000313" key="7">
    <source>
        <dbReference type="EMBL" id="CAG2230285.1"/>
    </source>
</evidence>
<dbReference type="GO" id="GO:0003714">
    <property type="term" value="F:transcription corepressor activity"/>
    <property type="evidence" value="ECO:0007669"/>
    <property type="project" value="TreeGrafter"/>
</dbReference>
<proteinExistence type="predicted"/>
<evidence type="ECO:0000256" key="5">
    <source>
        <dbReference type="ARBA" id="ARBA00023242"/>
    </source>
</evidence>
<keyword evidence="5" id="KW-0539">Nucleus</keyword>
<dbReference type="SMART" id="SM00506">
    <property type="entry name" value="A1pp"/>
    <property type="match status" value="1"/>
</dbReference>
<dbReference type="InterPro" id="IPR043472">
    <property type="entry name" value="Macro_dom-like"/>
</dbReference>
<dbReference type="GO" id="GO:0010629">
    <property type="term" value="P:negative regulation of gene expression"/>
    <property type="evidence" value="ECO:0007669"/>
    <property type="project" value="TreeGrafter"/>
</dbReference>